<dbReference type="EC" id="1.4.1.4" evidence="2"/>
<dbReference type="InterPro" id="IPR006097">
    <property type="entry name" value="Glu/Leu/Phe/Val/Trp_DH_dimer"/>
</dbReference>
<reference evidence="7" key="1">
    <citation type="submission" date="2022-08" db="EMBL/GenBank/DDBJ databases">
        <title>Novel sulphate-reducing endosymbionts in the free-living metamonad Anaeramoeba.</title>
        <authorList>
            <person name="Jerlstrom-Hultqvist J."/>
            <person name="Cepicka I."/>
            <person name="Gallot-Lavallee L."/>
            <person name="Salas-Leiva D."/>
            <person name="Curtis B.A."/>
            <person name="Zahonova K."/>
            <person name="Pipaliya S."/>
            <person name="Dacks J."/>
            <person name="Roger A.J."/>
        </authorList>
    </citation>
    <scope>NUCLEOTIDE SEQUENCE</scope>
    <source>
        <strain evidence="7">Busselton2</strain>
    </source>
</reference>
<dbReference type="Pfam" id="PF02812">
    <property type="entry name" value="ELFV_dehydrog_N"/>
    <property type="match status" value="2"/>
</dbReference>
<feature type="domain" description="Glutamate/phenylalanine/leucine/valine/L-tryptophan dehydrogenase C-terminal" evidence="6">
    <location>
        <begin position="356"/>
        <end position="600"/>
    </location>
</feature>
<keyword evidence="3 4" id="KW-0560">Oxidoreductase</keyword>
<evidence type="ECO:0000256" key="3">
    <source>
        <dbReference type="ARBA" id="ARBA00023002"/>
    </source>
</evidence>
<dbReference type="InterPro" id="IPR006096">
    <property type="entry name" value="Glu/Leu/Phe/Val/Trp_DH_C"/>
</dbReference>
<name>A0AAV7YAP5_9EUKA</name>
<proteinExistence type="inferred from homology"/>
<evidence type="ECO:0000256" key="4">
    <source>
        <dbReference type="RuleBase" id="RU004417"/>
    </source>
</evidence>
<dbReference type="PRINTS" id="PR00082">
    <property type="entry name" value="GLFDHDRGNASE"/>
</dbReference>
<feature type="coiled-coil region" evidence="5">
    <location>
        <begin position="38"/>
        <end position="79"/>
    </location>
</feature>
<sequence>MTAFLAQLFLANPSMDDSESKRLERELKLKLGKFRSRMKDITGQKNKLRLAINRLQDELDREKRERLELEKHLKNLQTDLIDQADPNIRGLLLAKLREKRKGGIVDVEKHIDDFLKSIWARFPDQPEYIKTVERTLKKLRPFLIKHPEYAEYIKEILEPENIIEFDVPWVDDRGKVHKEKGYFVQHSSALGDYNGAIQFDPETDLGTLKALGLENALSHLFRQDNGVDDKGQKQVNKELLIQFSNVNGDYSDALHFDPKAYLGLVKALGLDQTMSHGLTTLTLGGAKGGSDFIPENKSPNEIKNFTDSFIKEANKLVGVDIHIPNEDKGTNGELLNDMYKNFENLTAGEGKKWNGSSLHPEAPGVGLIYLTDEMLKANGETLKGKKVALSGCNDTSLSAAEKLLEMGAIPITLSYDNGYIQTARGLNLQQLQRLREALKNGKSLKDFAQAENGLTYIQSKSPFKTIKCDIAMPCNNHGELTEKEAQNLANNACIAVTDGFPKASTDKAIKIYNENGILYSPGIAGAAGGSIIADLESTQNFSDQPWSKQEVDERLKEVIEGVFRNIAETAQAYCDNPKDYNAGAQISGFQKIADLMLGRAEKAEDSGDLAEGLMLGTTDLISGIQSIVQGRLDNLNEEMDKAQLDKDLVRDQKQRELNLMKDRYNDLTMELERAKGDKMESISNAERERMELENAINDPRSELEKAQLEKQQLDKRASLANKKLANEYSTLVGELYNQNQRNEELEGLTREKLLELERSTNKF</sequence>
<evidence type="ECO:0000313" key="8">
    <source>
        <dbReference type="Proteomes" id="UP001146793"/>
    </source>
</evidence>
<accession>A0AAV7YAP5</accession>
<dbReference type="Gene3D" id="3.40.50.720">
    <property type="entry name" value="NAD(P)-binding Rossmann-like Domain"/>
    <property type="match status" value="1"/>
</dbReference>
<dbReference type="AlphaFoldDB" id="A0AAV7YAP5"/>
<dbReference type="InterPro" id="IPR036291">
    <property type="entry name" value="NAD(P)-bd_dom_sf"/>
</dbReference>
<dbReference type="SUPFAM" id="SSF53223">
    <property type="entry name" value="Aminoacid dehydrogenase-like, N-terminal domain"/>
    <property type="match status" value="2"/>
</dbReference>
<dbReference type="GO" id="GO:0006537">
    <property type="term" value="P:glutamate biosynthetic process"/>
    <property type="evidence" value="ECO:0007669"/>
    <property type="project" value="TreeGrafter"/>
</dbReference>
<dbReference type="GO" id="GO:0004354">
    <property type="term" value="F:glutamate dehydrogenase (NADP+) activity"/>
    <property type="evidence" value="ECO:0007669"/>
    <property type="project" value="UniProtKB-EC"/>
</dbReference>
<dbReference type="InterPro" id="IPR050724">
    <property type="entry name" value="Glu_Leu_Phe_Val_DH"/>
</dbReference>
<dbReference type="PANTHER" id="PTHR43571">
    <property type="entry name" value="NADP-SPECIFIC GLUTAMATE DEHYDROGENASE 1-RELATED"/>
    <property type="match status" value="1"/>
</dbReference>
<dbReference type="PANTHER" id="PTHR43571:SF1">
    <property type="entry name" value="NADP-SPECIFIC GLUTAMATE DEHYDROGENASE 1-RELATED"/>
    <property type="match status" value="1"/>
</dbReference>
<organism evidence="7 8">
    <name type="scientific">Anaeramoeba flamelloides</name>
    <dbReference type="NCBI Taxonomy" id="1746091"/>
    <lineage>
        <taxon>Eukaryota</taxon>
        <taxon>Metamonada</taxon>
        <taxon>Anaeramoebidae</taxon>
        <taxon>Anaeramoeba</taxon>
    </lineage>
</organism>
<feature type="coiled-coil region" evidence="5">
    <location>
        <begin position="625"/>
        <end position="723"/>
    </location>
</feature>
<dbReference type="Proteomes" id="UP001146793">
    <property type="component" value="Unassembled WGS sequence"/>
</dbReference>
<evidence type="ECO:0000259" key="6">
    <source>
        <dbReference type="SMART" id="SM00839"/>
    </source>
</evidence>
<gene>
    <name evidence="7" type="ORF">M0812_28107</name>
</gene>
<comment type="similarity">
    <text evidence="1 4">Belongs to the Glu/Leu/Phe/Val dehydrogenases family.</text>
</comment>
<dbReference type="InterPro" id="IPR006095">
    <property type="entry name" value="Glu/Leu/Phe/Val/Trp_DH"/>
</dbReference>
<dbReference type="Gene3D" id="3.40.50.10860">
    <property type="entry name" value="Leucine Dehydrogenase, chain A, domain 1"/>
    <property type="match status" value="2"/>
</dbReference>
<evidence type="ECO:0000256" key="5">
    <source>
        <dbReference type="SAM" id="Coils"/>
    </source>
</evidence>
<dbReference type="InterPro" id="IPR046346">
    <property type="entry name" value="Aminoacid_DH-like_N_sf"/>
</dbReference>
<comment type="caution">
    <text evidence="7">The sequence shown here is derived from an EMBL/GenBank/DDBJ whole genome shotgun (WGS) entry which is preliminary data.</text>
</comment>
<dbReference type="Pfam" id="PF00208">
    <property type="entry name" value="ELFV_dehydrog"/>
    <property type="match status" value="1"/>
</dbReference>
<dbReference type="EMBL" id="JANTQA010000070">
    <property type="protein sequence ID" value="KAJ3425662.1"/>
    <property type="molecule type" value="Genomic_DNA"/>
</dbReference>
<dbReference type="Gene3D" id="1.10.285.10">
    <property type="entry name" value="Glutamate Dehydrogenase, chain A, domain 3"/>
    <property type="match status" value="2"/>
</dbReference>
<dbReference type="SMART" id="SM00839">
    <property type="entry name" value="ELFV_dehydrog"/>
    <property type="match status" value="1"/>
</dbReference>
<evidence type="ECO:0000256" key="2">
    <source>
        <dbReference type="ARBA" id="ARBA00012907"/>
    </source>
</evidence>
<evidence type="ECO:0000313" key="7">
    <source>
        <dbReference type="EMBL" id="KAJ3425662.1"/>
    </source>
</evidence>
<evidence type="ECO:0000256" key="1">
    <source>
        <dbReference type="ARBA" id="ARBA00006382"/>
    </source>
</evidence>
<dbReference type="GO" id="GO:0005829">
    <property type="term" value="C:cytosol"/>
    <property type="evidence" value="ECO:0007669"/>
    <property type="project" value="TreeGrafter"/>
</dbReference>
<protein>
    <recommendedName>
        <fullName evidence="2">glutamate dehydrogenase (NADP(+))</fullName>
        <ecNumber evidence="2">1.4.1.4</ecNumber>
    </recommendedName>
</protein>
<dbReference type="SUPFAM" id="SSF51735">
    <property type="entry name" value="NAD(P)-binding Rossmann-fold domains"/>
    <property type="match status" value="1"/>
</dbReference>
<keyword evidence="5" id="KW-0175">Coiled coil</keyword>